<keyword evidence="1" id="KW-0812">Transmembrane</keyword>
<keyword evidence="1" id="KW-1133">Transmembrane helix</keyword>
<evidence type="ECO:0000259" key="3">
    <source>
        <dbReference type="PROSITE" id="PS50113"/>
    </source>
</evidence>
<dbReference type="InterPro" id="IPR029787">
    <property type="entry name" value="Nucleotide_cyclase"/>
</dbReference>
<dbReference type="PROSITE" id="PS50883">
    <property type="entry name" value="EAL"/>
    <property type="match status" value="1"/>
</dbReference>
<dbReference type="EMBL" id="AP013066">
    <property type="protein sequence ID" value="BAN34959.1"/>
    <property type="molecule type" value="Genomic_DNA"/>
</dbReference>
<evidence type="ECO:0000259" key="4">
    <source>
        <dbReference type="PROSITE" id="PS50883"/>
    </source>
</evidence>
<dbReference type="CDD" id="cd00130">
    <property type="entry name" value="PAS"/>
    <property type="match status" value="2"/>
</dbReference>
<dbReference type="InterPro" id="IPR043128">
    <property type="entry name" value="Rev_trsase/Diguanyl_cyclase"/>
</dbReference>
<dbReference type="SMART" id="SM00086">
    <property type="entry name" value="PAC"/>
    <property type="match status" value="2"/>
</dbReference>
<evidence type="ECO:0000259" key="5">
    <source>
        <dbReference type="PROSITE" id="PS50885"/>
    </source>
</evidence>
<evidence type="ECO:0008006" key="9">
    <source>
        <dbReference type="Google" id="ProtNLM"/>
    </source>
</evidence>
<dbReference type="Gene3D" id="3.20.20.450">
    <property type="entry name" value="EAL domain"/>
    <property type="match status" value="1"/>
</dbReference>
<dbReference type="InterPro" id="IPR013656">
    <property type="entry name" value="PAS_4"/>
</dbReference>
<evidence type="ECO:0000259" key="6">
    <source>
        <dbReference type="PROSITE" id="PS50887"/>
    </source>
</evidence>
<dbReference type="InterPro" id="IPR001633">
    <property type="entry name" value="EAL_dom"/>
</dbReference>
<gene>
    <name evidence="7" type="ORF">SCD_n01125</name>
</gene>
<dbReference type="InterPro" id="IPR032244">
    <property type="entry name" value="LapD_MoxY_N"/>
</dbReference>
<dbReference type="PROSITE" id="PS50885">
    <property type="entry name" value="HAMP"/>
    <property type="match status" value="1"/>
</dbReference>
<dbReference type="InterPro" id="IPR000014">
    <property type="entry name" value="PAS"/>
</dbReference>
<feature type="domain" description="HAMP" evidence="5">
    <location>
        <begin position="177"/>
        <end position="229"/>
    </location>
</feature>
<dbReference type="Pfam" id="PF08448">
    <property type="entry name" value="PAS_4"/>
    <property type="match status" value="2"/>
</dbReference>
<dbReference type="InterPro" id="IPR042461">
    <property type="entry name" value="LapD_MoxY_peri_C"/>
</dbReference>
<dbReference type="InterPro" id="IPR001610">
    <property type="entry name" value="PAC"/>
</dbReference>
<feature type="domain" description="EAL" evidence="4">
    <location>
        <begin position="665"/>
        <end position="919"/>
    </location>
</feature>
<dbReference type="Pfam" id="PF00563">
    <property type="entry name" value="EAL"/>
    <property type="match status" value="1"/>
</dbReference>
<dbReference type="NCBIfam" id="TIGR00254">
    <property type="entry name" value="GGDEF"/>
    <property type="match status" value="1"/>
</dbReference>
<feature type="domain" description="PAS" evidence="2">
    <location>
        <begin position="234"/>
        <end position="306"/>
    </location>
</feature>
<dbReference type="InterPro" id="IPR000700">
    <property type="entry name" value="PAS-assoc_C"/>
</dbReference>
<dbReference type="InterPro" id="IPR000160">
    <property type="entry name" value="GGDEF_dom"/>
</dbReference>
<dbReference type="Pfam" id="PF00672">
    <property type="entry name" value="HAMP"/>
    <property type="match status" value="1"/>
</dbReference>
<feature type="domain" description="PAC" evidence="3">
    <location>
        <begin position="308"/>
        <end position="360"/>
    </location>
</feature>
<dbReference type="SUPFAM" id="SSF55785">
    <property type="entry name" value="PYP-like sensor domain (PAS domain)"/>
    <property type="match status" value="2"/>
</dbReference>
<dbReference type="Gene3D" id="3.30.70.270">
    <property type="match status" value="1"/>
</dbReference>
<dbReference type="HOGENOM" id="CLU_000445_70_46_4"/>
<dbReference type="STRING" id="1163617.SCD_n01125"/>
<feature type="transmembrane region" description="Helical" evidence="1">
    <location>
        <begin position="12"/>
        <end position="30"/>
    </location>
</feature>
<evidence type="ECO:0000313" key="8">
    <source>
        <dbReference type="Proteomes" id="UP000015559"/>
    </source>
</evidence>
<dbReference type="PROSITE" id="PS50113">
    <property type="entry name" value="PAC"/>
    <property type="match status" value="2"/>
</dbReference>
<dbReference type="InterPro" id="IPR035965">
    <property type="entry name" value="PAS-like_dom_sf"/>
</dbReference>
<dbReference type="SMART" id="SM00267">
    <property type="entry name" value="GGDEF"/>
    <property type="match status" value="1"/>
</dbReference>
<dbReference type="InterPro" id="IPR035919">
    <property type="entry name" value="EAL_sf"/>
</dbReference>
<reference evidence="7 8" key="1">
    <citation type="journal article" date="2012" name="Appl. Environ. Microbiol.">
        <title>Draft genome sequence of a psychrotolerant sulfur-oxidizing bacterium, Sulfuricella denitrificans skB26, and proteomic insights into cold adaptation.</title>
        <authorList>
            <person name="Watanabe T."/>
            <person name="Kojima H."/>
            <person name="Fukui M."/>
        </authorList>
    </citation>
    <scope>NUCLEOTIDE SEQUENCE [LARGE SCALE GENOMIC DNA]</scope>
    <source>
        <strain evidence="8">skB26</strain>
    </source>
</reference>
<proteinExistence type="predicted"/>
<feature type="domain" description="PAS" evidence="2">
    <location>
        <begin position="361"/>
        <end position="405"/>
    </location>
</feature>
<dbReference type="GO" id="GO:0003824">
    <property type="term" value="F:catalytic activity"/>
    <property type="evidence" value="ECO:0007669"/>
    <property type="project" value="UniProtKB-ARBA"/>
</dbReference>
<dbReference type="eggNOG" id="COG5001">
    <property type="taxonomic scope" value="Bacteria"/>
</dbReference>
<dbReference type="CDD" id="cd01949">
    <property type="entry name" value="GGDEF"/>
    <property type="match status" value="1"/>
</dbReference>
<dbReference type="InterPro" id="IPR052155">
    <property type="entry name" value="Biofilm_reg_signaling"/>
</dbReference>
<name>S6AK35_SULDS</name>
<dbReference type="PANTHER" id="PTHR44757">
    <property type="entry name" value="DIGUANYLATE CYCLASE DGCP"/>
    <property type="match status" value="1"/>
</dbReference>
<dbReference type="Gene3D" id="3.30.450.20">
    <property type="entry name" value="PAS domain"/>
    <property type="match status" value="2"/>
</dbReference>
<dbReference type="Proteomes" id="UP000015559">
    <property type="component" value="Chromosome"/>
</dbReference>
<protein>
    <recommendedName>
        <fullName evidence="9">PAS/PAC sensor-containing diguanylate cyclase/phosphodiesterase</fullName>
    </recommendedName>
</protein>
<dbReference type="OrthoDB" id="9813903at2"/>
<feature type="domain" description="GGDEF" evidence="6">
    <location>
        <begin position="523"/>
        <end position="656"/>
    </location>
</feature>
<dbReference type="SUPFAM" id="SSF141868">
    <property type="entry name" value="EAL domain-like"/>
    <property type="match status" value="1"/>
</dbReference>
<dbReference type="FunFam" id="3.30.70.270:FF:000001">
    <property type="entry name" value="Diguanylate cyclase domain protein"/>
    <property type="match status" value="1"/>
</dbReference>
<dbReference type="GO" id="GO:0007165">
    <property type="term" value="P:signal transduction"/>
    <property type="evidence" value="ECO:0007669"/>
    <property type="project" value="InterPro"/>
</dbReference>
<dbReference type="SMART" id="SM00304">
    <property type="entry name" value="HAMP"/>
    <property type="match status" value="1"/>
</dbReference>
<dbReference type="CDD" id="cd01948">
    <property type="entry name" value="EAL"/>
    <property type="match status" value="1"/>
</dbReference>
<dbReference type="Pfam" id="PF00990">
    <property type="entry name" value="GGDEF"/>
    <property type="match status" value="1"/>
</dbReference>
<dbReference type="eggNOG" id="COG5002">
    <property type="taxonomic scope" value="Bacteria"/>
</dbReference>
<dbReference type="PROSITE" id="PS50112">
    <property type="entry name" value="PAS"/>
    <property type="match status" value="2"/>
</dbReference>
<keyword evidence="1" id="KW-0472">Membrane</keyword>
<dbReference type="CDD" id="cd06225">
    <property type="entry name" value="HAMP"/>
    <property type="match status" value="1"/>
</dbReference>
<dbReference type="RefSeq" id="WP_021035801.1">
    <property type="nucleotide sequence ID" value="NC_022357.1"/>
</dbReference>
<evidence type="ECO:0000259" key="2">
    <source>
        <dbReference type="PROSITE" id="PS50112"/>
    </source>
</evidence>
<dbReference type="InterPro" id="IPR025991">
    <property type="entry name" value="Chemoreceptor_zinc-bind_dom"/>
</dbReference>
<dbReference type="Pfam" id="PF13682">
    <property type="entry name" value="CZB"/>
    <property type="match status" value="1"/>
</dbReference>
<dbReference type="KEGG" id="sdr:SCD_n01125"/>
<dbReference type="GO" id="GO:0016020">
    <property type="term" value="C:membrane"/>
    <property type="evidence" value="ECO:0007669"/>
    <property type="project" value="InterPro"/>
</dbReference>
<dbReference type="InterPro" id="IPR003660">
    <property type="entry name" value="HAMP_dom"/>
</dbReference>
<dbReference type="Gene3D" id="1.20.120.30">
    <property type="entry name" value="Aspartate receptor, ligand-binding domain"/>
    <property type="match status" value="1"/>
</dbReference>
<dbReference type="Gene3D" id="6.10.340.10">
    <property type="match status" value="1"/>
</dbReference>
<dbReference type="PROSITE" id="PS50887">
    <property type="entry name" value="GGDEF"/>
    <property type="match status" value="1"/>
</dbReference>
<dbReference type="PANTHER" id="PTHR44757:SF4">
    <property type="entry name" value="DIGUANYLATE CYCLASE DGCE-RELATED"/>
    <property type="match status" value="1"/>
</dbReference>
<dbReference type="Gene3D" id="6.20.270.20">
    <property type="entry name" value="LapD/MoxY periplasmic domain"/>
    <property type="match status" value="1"/>
</dbReference>
<dbReference type="SMART" id="SM00091">
    <property type="entry name" value="PAS"/>
    <property type="match status" value="2"/>
</dbReference>
<organism evidence="7 8">
    <name type="scientific">Sulfuricella denitrificans (strain DSM 22764 / NBRC 105220 / skB26)</name>
    <dbReference type="NCBI Taxonomy" id="1163617"/>
    <lineage>
        <taxon>Bacteria</taxon>
        <taxon>Pseudomonadati</taxon>
        <taxon>Pseudomonadota</taxon>
        <taxon>Betaproteobacteria</taxon>
        <taxon>Nitrosomonadales</taxon>
        <taxon>Sulfuricellaceae</taxon>
        <taxon>Sulfuricella</taxon>
    </lineage>
</organism>
<evidence type="ECO:0000313" key="7">
    <source>
        <dbReference type="EMBL" id="BAN34959.1"/>
    </source>
</evidence>
<sequence length="1054" mass="118238">MLWNKIGLLPRLLFFVVLVIFSSGGLLSYLQMADESAYVREHHLTELRDTQRFLDQLLPKYVVNNNVAAIQQVFGAQIGEPSNIGRIEWQSGSGLQVIQDGGKVPLSAPEWFVRFAPIPPEELISSINVGEANFGTLKLRIDPVPSINRLWQHLSTQLKIIALANFAVILLLVLLLRGNLKTLRQLSISAIRFKRGDYSARVEAGGDPEINGAAQAFNRMAEEVEHLLQSLDQSENRFRAIFDQTFQFAGLLDREGILLEANQGVLDAAGIRASEVVGRPLWDTPWWDPAEAPRLREAVERAAHGEFVRYETYFLGSDGMPRAVDFSLKPFREKNKEITWLIAEGRDITSLKQAEAELRAEKVRAQVTLSSIGDAVITTDAMGRVEYLNPVAEQLTGWASWEAHGLELQKVFNVVGETPRLPLATHAARMLVPGTVIELESNGLLRTRGGREVSIEESVAPIRDGNGDVLGCVLVFHDVSEKRRLMQQITWQAGHDALTKLPNRSLLADRLELAISSAKRMDKLLMVGFIDLDKFKEINDLYGHELGDLLLIEVAHRLTLSVRGGDTVSRLGGDEFVLLLTNVADLEEAEAALQRILLDIARPYQVNGLIMQLTASIGATIYPLNDTDSGNLLRHADQALYQAKQTGRNRFCLFDISLDKEVRFLYQEQERIAQALAQGEMELYYQPKVNMRTGEVFGFEALLRWNHPERGLVMPMEYLPLIEQTDLIKDIGMWVMRDVLRQLAVWRAEGLNTLVSINLGACHFRSMEFVDQLRDVLAEYPSVPPSSLELEILECAALDDIQTVRSIMLGCQELGVSFALDDFGAGYSSLAYLKRLPANMLKIDRSFIHNMLEDSGDLTIIEGVVSMASIFNLDVIAEGVETMEQGVMLMRLGCGKAQGYGIAHPMPASKVPYWIEQFKPDPGWLRWANTRWDLADFPLLMAQSDHVQWVKRVMMAIEGATLMLSEGELKSHHHCRFGHWYYGHGKERYGHLTGYYDLEPIHTMVHEVGAELIRLRGAGEVEAVAELCPKLMKLNGEVLDKLADLQKAVIRTLR</sequence>
<dbReference type="SMART" id="SM00052">
    <property type="entry name" value="EAL"/>
    <property type="match status" value="1"/>
</dbReference>
<dbReference type="Pfam" id="PF16448">
    <property type="entry name" value="LapD_MoxY_N"/>
    <property type="match status" value="1"/>
</dbReference>
<keyword evidence="8" id="KW-1185">Reference proteome</keyword>
<feature type="domain" description="PAC" evidence="3">
    <location>
        <begin position="438"/>
        <end position="491"/>
    </location>
</feature>
<dbReference type="NCBIfam" id="TIGR00229">
    <property type="entry name" value="sensory_box"/>
    <property type="match status" value="2"/>
</dbReference>
<accession>S6AK35</accession>
<dbReference type="AlphaFoldDB" id="S6AK35"/>
<evidence type="ECO:0000256" key="1">
    <source>
        <dbReference type="SAM" id="Phobius"/>
    </source>
</evidence>
<dbReference type="SUPFAM" id="SSF55073">
    <property type="entry name" value="Nucleotide cyclase"/>
    <property type="match status" value="1"/>
</dbReference>